<dbReference type="Gene3D" id="2.60.40.10">
    <property type="entry name" value="Immunoglobulins"/>
    <property type="match status" value="1"/>
</dbReference>
<dbReference type="InterPro" id="IPR000601">
    <property type="entry name" value="PKD_dom"/>
</dbReference>
<dbReference type="AlphaFoldDB" id="X1P625"/>
<accession>X1P625</accession>
<dbReference type="EMBL" id="BARV01038870">
    <property type="protein sequence ID" value="GAI51767.1"/>
    <property type="molecule type" value="Genomic_DNA"/>
</dbReference>
<dbReference type="InterPro" id="IPR022409">
    <property type="entry name" value="PKD/Chitinase_dom"/>
</dbReference>
<sequence length="105" mass="10658">MPGEAAQGEAVAFTGHGTDSDGTVVAYRWTSSSDGEIGTSASFTTSSLSVGSHTISFRAQDNNGAWSANVTATVIVTEAIPNPVILSFDADPGAINPGSFALDLH</sequence>
<gene>
    <name evidence="2" type="ORF">S06H3_59751</name>
</gene>
<comment type="caution">
    <text evidence="2">The sequence shown here is derived from an EMBL/GenBank/DDBJ whole genome shotgun (WGS) entry which is preliminary data.</text>
</comment>
<proteinExistence type="predicted"/>
<reference evidence="2" key="1">
    <citation type="journal article" date="2014" name="Front. Microbiol.">
        <title>High frequency of phylogenetically diverse reductive dehalogenase-homologous genes in deep subseafloor sedimentary metagenomes.</title>
        <authorList>
            <person name="Kawai M."/>
            <person name="Futagami T."/>
            <person name="Toyoda A."/>
            <person name="Takaki Y."/>
            <person name="Nishi S."/>
            <person name="Hori S."/>
            <person name="Arai W."/>
            <person name="Tsubouchi T."/>
            <person name="Morono Y."/>
            <person name="Uchiyama I."/>
            <person name="Ito T."/>
            <person name="Fujiyama A."/>
            <person name="Inagaki F."/>
            <person name="Takami H."/>
        </authorList>
    </citation>
    <scope>NUCLEOTIDE SEQUENCE</scope>
    <source>
        <strain evidence="2">Expedition CK06-06</strain>
    </source>
</reference>
<dbReference type="SMART" id="SM00089">
    <property type="entry name" value="PKD"/>
    <property type="match status" value="1"/>
</dbReference>
<organism evidence="2">
    <name type="scientific">marine sediment metagenome</name>
    <dbReference type="NCBI Taxonomy" id="412755"/>
    <lineage>
        <taxon>unclassified sequences</taxon>
        <taxon>metagenomes</taxon>
        <taxon>ecological metagenomes</taxon>
    </lineage>
</organism>
<name>X1P625_9ZZZZ</name>
<dbReference type="SUPFAM" id="SSF49299">
    <property type="entry name" value="PKD domain"/>
    <property type="match status" value="1"/>
</dbReference>
<dbReference type="InterPro" id="IPR013783">
    <property type="entry name" value="Ig-like_fold"/>
</dbReference>
<dbReference type="InterPro" id="IPR035986">
    <property type="entry name" value="PKD_dom_sf"/>
</dbReference>
<evidence type="ECO:0000259" key="1">
    <source>
        <dbReference type="SMART" id="SM00089"/>
    </source>
</evidence>
<dbReference type="Pfam" id="PF00801">
    <property type="entry name" value="PKD"/>
    <property type="match status" value="1"/>
</dbReference>
<feature type="domain" description="PKD/Chitinase" evidence="1">
    <location>
        <begin position="1"/>
        <end position="79"/>
    </location>
</feature>
<evidence type="ECO:0000313" key="2">
    <source>
        <dbReference type="EMBL" id="GAI51767.1"/>
    </source>
</evidence>
<protein>
    <recommendedName>
        <fullName evidence="1">PKD/Chitinase domain-containing protein</fullName>
    </recommendedName>
</protein>